<accession>A0A9N9QQF9</accession>
<dbReference type="PRINTS" id="PR00180">
    <property type="entry name" value="CRETINALDHBP"/>
</dbReference>
<dbReference type="InterPro" id="IPR036865">
    <property type="entry name" value="CRAL-TRIO_dom_sf"/>
</dbReference>
<name>A0A9N9QQF9_9CUCU</name>
<dbReference type="Proteomes" id="UP001152799">
    <property type="component" value="Chromosome 6"/>
</dbReference>
<dbReference type="Pfam" id="PF00650">
    <property type="entry name" value="CRAL_TRIO"/>
    <property type="match status" value="1"/>
</dbReference>
<feature type="domain" description="CRAL-TRIO" evidence="1">
    <location>
        <begin position="142"/>
        <end position="246"/>
    </location>
</feature>
<dbReference type="SUPFAM" id="SSF52087">
    <property type="entry name" value="CRAL/TRIO domain"/>
    <property type="match status" value="1"/>
</dbReference>
<dbReference type="OrthoDB" id="6432525at2759"/>
<dbReference type="InterPro" id="IPR036273">
    <property type="entry name" value="CRAL/TRIO_N_dom_sf"/>
</dbReference>
<dbReference type="PROSITE" id="PS50191">
    <property type="entry name" value="CRAL_TRIO"/>
    <property type="match status" value="1"/>
</dbReference>
<dbReference type="SUPFAM" id="SSF46938">
    <property type="entry name" value="CRAL/TRIO N-terminal domain"/>
    <property type="match status" value="1"/>
</dbReference>
<organism evidence="2 3">
    <name type="scientific">Ceutorhynchus assimilis</name>
    <name type="common">cabbage seed weevil</name>
    <dbReference type="NCBI Taxonomy" id="467358"/>
    <lineage>
        <taxon>Eukaryota</taxon>
        <taxon>Metazoa</taxon>
        <taxon>Ecdysozoa</taxon>
        <taxon>Arthropoda</taxon>
        <taxon>Hexapoda</taxon>
        <taxon>Insecta</taxon>
        <taxon>Pterygota</taxon>
        <taxon>Neoptera</taxon>
        <taxon>Endopterygota</taxon>
        <taxon>Coleoptera</taxon>
        <taxon>Polyphaga</taxon>
        <taxon>Cucujiformia</taxon>
        <taxon>Curculionidae</taxon>
        <taxon>Ceutorhynchinae</taxon>
        <taxon>Ceutorhynchus</taxon>
    </lineage>
</organism>
<evidence type="ECO:0000313" key="2">
    <source>
        <dbReference type="EMBL" id="CAG9769930.1"/>
    </source>
</evidence>
<proteinExistence type="predicted"/>
<dbReference type="AlphaFoldDB" id="A0A9N9QQF9"/>
<dbReference type="PANTHER" id="PTHR10174">
    <property type="entry name" value="ALPHA-TOCOPHEROL TRANSFER PROTEIN-RELATED"/>
    <property type="match status" value="1"/>
</dbReference>
<dbReference type="Gene3D" id="3.40.525.10">
    <property type="entry name" value="CRAL-TRIO lipid binding domain"/>
    <property type="match status" value="1"/>
</dbReference>
<evidence type="ECO:0000259" key="1">
    <source>
        <dbReference type="PROSITE" id="PS50191"/>
    </source>
</evidence>
<dbReference type="GO" id="GO:1902936">
    <property type="term" value="F:phosphatidylinositol bisphosphate binding"/>
    <property type="evidence" value="ECO:0007669"/>
    <property type="project" value="TreeGrafter"/>
</dbReference>
<gene>
    <name evidence="2" type="ORF">CEUTPL_LOCUS10403</name>
</gene>
<dbReference type="EMBL" id="OU892282">
    <property type="protein sequence ID" value="CAG9769930.1"/>
    <property type="molecule type" value="Genomic_DNA"/>
</dbReference>
<reference evidence="2" key="1">
    <citation type="submission" date="2022-01" db="EMBL/GenBank/DDBJ databases">
        <authorList>
            <person name="King R."/>
        </authorList>
    </citation>
    <scope>NUCLEOTIDE SEQUENCE</scope>
</reference>
<dbReference type="CDD" id="cd00170">
    <property type="entry name" value="SEC14"/>
    <property type="match status" value="1"/>
</dbReference>
<keyword evidence="3" id="KW-1185">Reference proteome</keyword>
<dbReference type="InterPro" id="IPR001251">
    <property type="entry name" value="CRAL-TRIO_dom"/>
</dbReference>
<dbReference type="GO" id="GO:0016020">
    <property type="term" value="C:membrane"/>
    <property type="evidence" value="ECO:0007669"/>
    <property type="project" value="TreeGrafter"/>
</dbReference>
<dbReference type="PANTHER" id="PTHR10174:SF213">
    <property type="entry name" value="CRAL-TRIO DOMAIN-CONTAINING PROTEIN"/>
    <property type="match status" value="1"/>
</dbReference>
<evidence type="ECO:0000313" key="3">
    <source>
        <dbReference type="Proteomes" id="UP001152799"/>
    </source>
</evidence>
<sequence length="299" mass="34518">MPIPAADVSKLYKKDADLKKEDIETLYDWAIKQPHLPKISELQLILFLQSCYYSNELAKQAIDNYFTVKTLCPDVFGNRNPREPSVQTALNCSLITPLTKLTPENYTVIWMKLIDVNPENFNFANHSRYFDMVEMLNLHKHGPQQGIVLVFNMEGCVFGHLARLSIVVMKKFLYYLQEAMPIRLKGVHYINVVPFMDKILALMRPFMKKELMDMLYIHASGMESFYKFVPKECLPADEGGQSEPNNILHEKVRKMINDNAEFFAYEDSQIVDESKRLGKPKNAGDIFGMEGTFKKLEVD</sequence>
<protein>
    <recommendedName>
        <fullName evidence="1">CRAL-TRIO domain-containing protein</fullName>
    </recommendedName>
</protein>